<dbReference type="Pfam" id="PF10103">
    <property type="entry name" value="Zincin_2"/>
    <property type="match status" value="1"/>
</dbReference>
<proteinExistence type="predicted"/>
<dbReference type="EMBL" id="VSSQ01020525">
    <property type="protein sequence ID" value="MPM65455.1"/>
    <property type="molecule type" value="Genomic_DNA"/>
</dbReference>
<evidence type="ECO:0008006" key="2">
    <source>
        <dbReference type="Google" id="ProtNLM"/>
    </source>
</evidence>
<dbReference type="PANTHER" id="PTHR39420">
    <property type="match status" value="1"/>
</dbReference>
<name>A0A645BJ84_9ZZZZ</name>
<dbReference type="NCBIfam" id="TIGR03624">
    <property type="entry name" value="putative hydrolase"/>
    <property type="match status" value="1"/>
</dbReference>
<protein>
    <recommendedName>
        <fullName evidence="2">Coenzyme F420 biosynthesis-associated protein</fullName>
    </recommendedName>
</protein>
<dbReference type="PANTHER" id="PTHR39420:SF1">
    <property type="entry name" value="HYDROLASE"/>
    <property type="match status" value="1"/>
</dbReference>
<evidence type="ECO:0000313" key="1">
    <source>
        <dbReference type="EMBL" id="MPM65455.1"/>
    </source>
</evidence>
<dbReference type="InterPro" id="IPR022454">
    <property type="entry name" value="CHP03883_F420-assoc"/>
</dbReference>
<dbReference type="AlphaFoldDB" id="A0A645BJ84"/>
<dbReference type="NCBIfam" id="TIGR03883">
    <property type="entry name" value="DUF2342_F420"/>
    <property type="match status" value="1"/>
</dbReference>
<organism evidence="1">
    <name type="scientific">bioreactor metagenome</name>
    <dbReference type="NCBI Taxonomy" id="1076179"/>
    <lineage>
        <taxon>unclassified sequences</taxon>
        <taxon>metagenomes</taxon>
        <taxon>ecological metagenomes</taxon>
    </lineage>
</organism>
<sequence>MNTLDTMTSLPWIDWDAAARTGRRLVPPGPRASRAERDQLVAELRADARRSAEVIVDTTQLPQAGQARELVVDRAGIVRANVLTARRMLAAATDPRPDGAAAKTAGYARGVSIGTVLGMLGSRILGQYDPFGEEPTLYLVAPSIMAVEQQLKVPAADFRMWVVLHEQTHRVQFANATWLPGYLSERARALAEAEDEAFWHDLPARLEQIRADRRENRPASMRVLNALSSPATVAAMSEVNAAMSLLEGHADVMMDRSGRQLIGSVSTIRAKFQGRRSPSGLPALLNKLMGMDAKLAQYAEGAKFCRQVMAIGGVGLLNEAFSEAGAMPSMQELLHPDQWCERIAGNG</sequence>
<comment type="caution">
    <text evidence="1">The sequence shown here is derived from an EMBL/GenBank/DDBJ whole genome shotgun (WGS) entry which is preliminary data.</text>
</comment>
<dbReference type="InterPro" id="IPR018766">
    <property type="entry name" value="Zinicin_2"/>
</dbReference>
<accession>A0A645BJ84</accession>
<gene>
    <name evidence="1" type="ORF">SDC9_112351</name>
</gene>
<dbReference type="Gene3D" id="1.20.150.30">
    <property type="entry name" value="Zincin-like metallopeptidase, N-terminal domain"/>
    <property type="match status" value="1"/>
</dbReference>
<dbReference type="InterPro" id="IPR042271">
    <property type="entry name" value="Zinicin_2_N"/>
</dbReference>
<dbReference type="SUPFAM" id="SSF55486">
    <property type="entry name" value="Metalloproteases ('zincins'), catalytic domain"/>
    <property type="match status" value="1"/>
</dbReference>
<reference evidence="1" key="1">
    <citation type="submission" date="2019-08" db="EMBL/GenBank/DDBJ databases">
        <authorList>
            <person name="Kucharzyk K."/>
            <person name="Murdoch R.W."/>
            <person name="Higgins S."/>
            <person name="Loffler F."/>
        </authorList>
    </citation>
    <scope>NUCLEOTIDE SEQUENCE</scope>
</reference>